<dbReference type="RefSeq" id="WP_248823327.1">
    <property type="nucleotide sequence ID" value="NZ_JALKFT010000002.1"/>
</dbReference>
<dbReference type="Gene3D" id="3.40.50.150">
    <property type="entry name" value="Vaccinia Virus protein VP39"/>
    <property type="match status" value="1"/>
</dbReference>
<keyword evidence="1" id="KW-0808">Transferase</keyword>
<sequence>MVNPRGGRLAAGRARALGLPTRGTTAPNRLRRVDRWLADVAGPLLRGSVDPLVVDVGFGSSPVTTVELYERLHVVCPRVRVLGLELDQQRVAAARPAARPPGLTFDHGGFGQAARDGQPVVIRALNVLRQYPEPAVAGAWQAMTGLLAPGGLLVEGTCDEIGRRACWFGRPASAAPPRWLAAAGRIPAGPTLTLAAHLPSLRQPSELAERLPKTLIARNVAGEDIHRLLEELDQAWARAAARAVFSPRQRWIAAVLDLRAGGFPVRGDVRRWRLGELTVDWPPPVPR</sequence>
<organism evidence="1 2">
    <name type="scientific">Frankia umida</name>
    <dbReference type="NCBI Taxonomy" id="573489"/>
    <lineage>
        <taxon>Bacteria</taxon>
        <taxon>Bacillati</taxon>
        <taxon>Actinomycetota</taxon>
        <taxon>Actinomycetes</taxon>
        <taxon>Frankiales</taxon>
        <taxon>Frankiaceae</taxon>
        <taxon>Frankia</taxon>
    </lineage>
</organism>
<dbReference type="InterPro" id="IPR029063">
    <property type="entry name" value="SAM-dependent_MTases_sf"/>
</dbReference>
<evidence type="ECO:0000313" key="2">
    <source>
        <dbReference type="Proteomes" id="UP001201873"/>
    </source>
</evidence>
<comment type="caution">
    <text evidence="1">The sequence shown here is derived from an EMBL/GenBank/DDBJ whole genome shotgun (WGS) entry which is preliminary data.</text>
</comment>
<dbReference type="SUPFAM" id="SSF53335">
    <property type="entry name" value="S-adenosyl-L-methionine-dependent methyltransferases"/>
    <property type="match status" value="1"/>
</dbReference>
<name>A0ABT0JTE7_9ACTN</name>
<protein>
    <submittedName>
        <fullName evidence="1">Class I SAM-dependent methyltransferase</fullName>
    </submittedName>
</protein>
<dbReference type="GO" id="GO:0008168">
    <property type="term" value="F:methyltransferase activity"/>
    <property type="evidence" value="ECO:0007669"/>
    <property type="project" value="UniProtKB-KW"/>
</dbReference>
<keyword evidence="2" id="KW-1185">Reference proteome</keyword>
<dbReference type="GO" id="GO:0032259">
    <property type="term" value="P:methylation"/>
    <property type="evidence" value="ECO:0007669"/>
    <property type="project" value="UniProtKB-KW"/>
</dbReference>
<dbReference type="EMBL" id="JALKFT010000002">
    <property type="protein sequence ID" value="MCK9874731.1"/>
    <property type="molecule type" value="Genomic_DNA"/>
</dbReference>
<accession>A0ABT0JTE7</accession>
<dbReference type="Proteomes" id="UP001201873">
    <property type="component" value="Unassembled WGS sequence"/>
</dbReference>
<reference evidence="1 2" key="1">
    <citation type="submission" date="2022-04" db="EMBL/GenBank/DDBJ databases">
        <title>Genome diversity in the genus Frankia.</title>
        <authorList>
            <person name="Carlos-Shanley C."/>
            <person name="Hahn D."/>
        </authorList>
    </citation>
    <scope>NUCLEOTIDE SEQUENCE [LARGE SCALE GENOMIC DNA]</scope>
    <source>
        <strain evidence="1 2">Ag45/Mut15</strain>
    </source>
</reference>
<gene>
    <name evidence="1" type="ORF">MXD59_02855</name>
</gene>
<evidence type="ECO:0000313" key="1">
    <source>
        <dbReference type="EMBL" id="MCK9874731.1"/>
    </source>
</evidence>
<proteinExistence type="predicted"/>
<keyword evidence="1" id="KW-0489">Methyltransferase</keyword>